<protein>
    <submittedName>
        <fullName evidence="1">Uncharacterized protein</fullName>
    </submittedName>
</protein>
<dbReference type="EMBL" id="CP000875">
    <property type="protein sequence ID" value="ABX04002.1"/>
    <property type="molecule type" value="Genomic_DNA"/>
</dbReference>
<proteinExistence type="predicted"/>
<dbReference type="STRING" id="316274.Haur_1357"/>
<keyword evidence="2" id="KW-1185">Reference proteome</keyword>
<dbReference type="InParanoid" id="A9B2F7"/>
<name>A9B2F7_HERA2</name>
<dbReference type="BioCyc" id="HAUR316274:GHYA-1378-MONOMER"/>
<dbReference type="AlphaFoldDB" id="A9B2F7"/>
<dbReference type="Proteomes" id="UP000000787">
    <property type="component" value="Chromosome"/>
</dbReference>
<organism evidence="1 2">
    <name type="scientific">Herpetosiphon aurantiacus (strain ATCC 23779 / DSM 785 / 114-95)</name>
    <dbReference type="NCBI Taxonomy" id="316274"/>
    <lineage>
        <taxon>Bacteria</taxon>
        <taxon>Bacillati</taxon>
        <taxon>Chloroflexota</taxon>
        <taxon>Chloroflexia</taxon>
        <taxon>Herpetosiphonales</taxon>
        <taxon>Herpetosiphonaceae</taxon>
        <taxon>Herpetosiphon</taxon>
    </lineage>
</organism>
<reference evidence="1 2" key="1">
    <citation type="journal article" date="2011" name="Stand. Genomic Sci.">
        <title>Complete genome sequence of the filamentous gliding predatory bacterium Herpetosiphon aurantiacus type strain (114-95(T)).</title>
        <authorList>
            <person name="Kiss H."/>
            <person name="Nett M."/>
            <person name="Domin N."/>
            <person name="Martin K."/>
            <person name="Maresca J.A."/>
            <person name="Copeland A."/>
            <person name="Lapidus A."/>
            <person name="Lucas S."/>
            <person name="Berry K.W."/>
            <person name="Glavina Del Rio T."/>
            <person name="Dalin E."/>
            <person name="Tice H."/>
            <person name="Pitluck S."/>
            <person name="Richardson P."/>
            <person name="Bruce D."/>
            <person name="Goodwin L."/>
            <person name="Han C."/>
            <person name="Detter J.C."/>
            <person name="Schmutz J."/>
            <person name="Brettin T."/>
            <person name="Land M."/>
            <person name="Hauser L."/>
            <person name="Kyrpides N.C."/>
            <person name="Ivanova N."/>
            <person name="Goker M."/>
            <person name="Woyke T."/>
            <person name="Klenk H.P."/>
            <person name="Bryant D.A."/>
        </authorList>
    </citation>
    <scope>NUCLEOTIDE SEQUENCE [LARGE SCALE GENOMIC DNA]</scope>
    <source>
        <strain evidence="2">ATCC 23779 / DSM 785 / 114-95</strain>
    </source>
</reference>
<dbReference type="HOGENOM" id="CLU_2301984_0_0_0"/>
<gene>
    <name evidence="1" type="ordered locus">Haur_1357</name>
</gene>
<accession>A9B2F7</accession>
<evidence type="ECO:0000313" key="1">
    <source>
        <dbReference type="EMBL" id="ABX04002.1"/>
    </source>
</evidence>
<sequence>MAIEENQGGQRYWRTSDHYADGCIKNNRIKIKITTGCLTVRIRLLERYTNPPVTVGVFDYQTRCAMLNKPFQSFGDPILPGTRYWLEMSYKPHDLLIVRD</sequence>
<dbReference type="KEGG" id="hau:Haur_1357"/>
<evidence type="ECO:0000313" key="2">
    <source>
        <dbReference type="Proteomes" id="UP000000787"/>
    </source>
</evidence>